<dbReference type="GO" id="GO:0006227">
    <property type="term" value="P:dUDP biosynthetic process"/>
    <property type="evidence" value="ECO:0007669"/>
    <property type="project" value="TreeGrafter"/>
</dbReference>
<evidence type="ECO:0000256" key="3">
    <source>
        <dbReference type="ARBA" id="ARBA00017144"/>
    </source>
</evidence>
<dbReference type="SUPFAM" id="SSF52540">
    <property type="entry name" value="P-loop containing nucleoside triphosphate hydrolases"/>
    <property type="match status" value="1"/>
</dbReference>
<dbReference type="AlphaFoldDB" id="A0A5B8TZM8"/>
<dbReference type="EC" id="2.7.4.9" evidence="2 11"/>
<name>A0A5B8TZM8_9ACTN</name>
<evidence type="ECO:0000259" key="12">
    <source>
        <dbReference type="Pfam" id="PF02223"/>
    </source>
</evidence>
<dbReference type="NCBIfam" id="TIGR00041">
    <property type="entry name" value="DTMP_kinase"/>
    <property type="match status" value="1"/>
</dbReference>
<proteinExistence type="inferred from homology"/>
<evidence type="ECO:0000256" key="11">
    <source>
        <dbReference type="HAMAP-Rule" id="MF_00165"/>
    </source>
</evidence>
<evidence type="ECO:0000256" key="10">
    <source>
        <dbReference type="ARBA" id="ARBA00057735"/>
    </source>
</evidence>
<dbReference type="InterPro" id="IPR018095">
    <property type="entry name" value="Thymidylate_kin_CS"/>
</dbReference>
<keyword evidence="5 11" id="KW-0545">Nucleotide biosynthesis</keyword>
<dbReference type="PANTHER" id="PTHR10344">
    <property type="entry name" value="THYMIDYLATE KINASE"/>
    <property type="match status" value="1"/>
</dbReference>
<evidence type="ECO:0000256" key="2">
    <source>
        <dbReference type="ARBA" id="ARBA00012980"/>
    </source>
</evidence>
<evidence type="ECO:0000256" key="5">
    <source>
        <dbReference type="ARBA" id="ARBA00022727"/>
    </source>
</evidence>
<dbReference type="EMBL" id="CP042430">
    <property type="protein sequence ID" value="QEC46181.1"/>
    <property type="molecule type" value="Genomic_DNA"/>
</dbReference>
<comment type="catalytic activity">
    <reaction evidence="9 11">
        <text>dTMP + ATP = dTDP + ADP</text>
        <dbReference type="Rhea" id="RHEA:13517"/>
        <dbReference type="ChEBI" id="CHEBI:30616"/>
        <dbReference type="ChEBI" id="CHEBI:58369"/>
        <dbReference type="ChEBI" id="CHEBI:63528"/>
        <dbReference type="ChEBI" id="CHEBI:456216"/>
        <dbReference type="EC" id="2.7.4.9"/>
    </reaction>
</comment>
<dbReference type="InterPro" id="IPR018094">
    <property type="entry name" value="Thymidylate_kinase"/>
</dbReference>
<feature type="domain" description="Thymidylate kinase-like" evidence="12">
    <location>
        <begin position="10"/>
        <end position="189"/>
    </location>
</feature>
<keyword evidence="14" id="KW-1185">Reference proteome</keyword>
<keyword evidence="4 11" id="KW-0808">Transferase</keyword>
<dbReference type="InterPro" id="IPR027417">
    <property type="entry name" value="P-loop_NTPase"/>
</dbReference>
<evidence type="ECO:0000256" key="4">
    <source>
        <dbReference type="ARBA" id="ARBA00022679"/>
    </source>
</evidence>
<evidence type="ECO:0000313" key="13">
    <source>
        <dbReference type="EMBL" id="QEC46181.1"/>
    </source>
</evidence>
<dbReference type="GO" id="GO:0005524">
    <property type="term" value="F:ATP binding"/>
    <property type="evidence" value="ECO:0007669"/>
    <property type="project" value="UniProtKB-UniRule"/>
</dbReference>
<dbReference type="OrthoDB" id="9774907at2"/>
<dbReference type="InterPro" id="IPR039430">
    <property type="entry name" value="Thymidylate_kin-like_dom"/>
</dbReference>
<dbReference type="CDD" id="cd01672">
    <property type="entry name" value="TMPK"/>
    <property type="match status" value="1"/>
</dbReference>
<comment type="similarity">
    <text evidence="1 11">Belongs to the thymidylate kinase family.</text>
</comment>
<dbReference type="PANTHER" id="PTHR10344:SF4">
    <property type="entry name" value="UMP-CMP KINASE 2, MITOCHONDRIAL"/>
    <property type="match status" value="1"/>
</dbReference>
<evidence type="ECO:0000256" key="1">
    <source>
        <dbReference type="ARBA" id="ARBA00009776"/>
    </source>
</evidence>
<reference evidence="13 14" key="1">
    <citation type="journal article" date="2018" name="J. Microbiol.">
        <title>Baekduia soli gen. nov., sp. nov., a novel bacterium isolated from the soil of Baekdu Mountain and proposal of a novel family name, Baekduiaceae fam. nov.</title>
        <authorList>
            <person name="An D.S."/>
            <person name="Siddiqi M.Z."/>
            <person name="Kim K.H."/>
            <person name="Yu H.S."/>
            <person name="Im W.T."/>
        </authorList>
    </citation>
    <scope>NUCLEOTIDE SEQUENCE [LARGE SCALE GENOMIC DNA]</scope>
    <source>
        <strain evidence="13 14">BR7-21</strain>
    </source>
</reference>
<evidence type="ECO:0000256" key="9">
    <source>
        <dbReference type="ARBA" id="ARBA00048743"/>
    </source>
</evidence>
<evidence type="ECO:0000256" key="8">
    <source>
        <dbReference type="ARBA" id="ARBA00022840"/>
    </source>
</evidence>
<dbReference type="Gene3D" id="3.40.50.300">
    <property type="entry name" value="P-loop containing nucleotide triphosphate hydrolases"/>
    <property type="match status" value="1"/>
</dbReference>
<dbReference type="GO" id="GO:0006235">
    <property type="term" value="P:dTTP biosynthetic process"/>
    <property type="evidence" value="ECO:0007669"/>
    <property type="project" value="UniProtKB-UniRule"/>
</dbReference>
<dbReference type="KEGG" id="bsol:FSW04_00425"/>
<dbReference type="PROSITE" id="PS01331">
    <property type="entry name" value="THYMIDYLATE_KINASE"/>
    <property type="match status" value="1"/>
</dbReference>
<gene>
    <name evidence="11 13" type="primary">tmk</name>
    <name evidence="13" type="ORF">FSW04_00425</name>
</gene>
<evidence type="ECO:0000256" key="6">
    <source>
        <dbReference type="ARBA" id="ARBA00022741"/>
    </source>
</evidence>
<protein>
    <recommendedName>
        <fullName evidence="3 11">Thymidylate kinase</fullName>
        <ecNumber evidence="2 11">2.7.4.9</ecNumber>
    </recommendedName>
    <alternativeName>
        <fullName evidence="11">dTMP kinase</fullName>
    </alternativeName>
</protein>
<comment type="function">
    <text evidence="10 11">Phosphorylation of dTMP to form dTDP in both de novo and salvage pathways of dTTP synthesis.</text>
</comment>
<dbReference type="HAMAP" id="MF_00165">
    <property type="entry name" value="Thymidylate_kinase"/>
    <property type="match status" value="1"/>
</dbReference>
<sequence length="199" mass="20904">MPDRGRLITVEGIDGAGKTTLVEGLAHALPGLVVLREPGGVAVSERIRDLVKDPALHVDPRAEALLYAAARAQLVHERLLPLLTDGQDVLLDRFVDSSLAYQGGGRGLGVAEVAELNRFATAGLVADLTLYVRVEPAVGAARRSGTDRLEQAGEAFFAAVVGAYDALAAADPARVRVLDGARAPEEVLEDALVVLKSLQ</sequence>
<feature type="binding site" evidence="11">
    <location>
        <begin position="12"/>
        <end position="19"/>
    </location>
    <ligand>
        <name>ATP</name>
        <dbReference type="ChEBI" id="CHEBI:30616"/>
    </ligand>
</feature>
<dbReference type="GO" id="GO:0005829">
    <property type="term" value="C:cytosol"/>
    <property type="evidence" value="ECO:0007669"/>
    <property type="project" value="TreeGrafter"/>
</dbReference>
<evidence type="ECO:0000313" key="14">
    <source>
        <dbReference type="Proteomes" id="UP000321805"/>
    </source>
</evidence>
<dbReference type="RefSeq" id="WP_146915107.1">
    <property type="nucleotide sequence ID" value="NZ_CP042430.1"/>
</dbReference>
<dbReference type="GO" id="GO:0006233">
    <property type="term" value="P:dTDP biosynthetic process"/>
    <property type="evidence" value="ECO:0007669"/>
    <property type="project" value="InterPro"/>
</dbReference>
<keyword evidence="8 11" id="KW-0067">ATP-binding</keyword>
<dbReference type="Pfam" id="PF02223">
    <property type="entry name" value="Thymidylate_kin"/>
    <property type="match status" value="1"/>
</dbReference>
<dbReference type="Proteomes" id="UP000321805">
    <property type="component" value="Chromosome"/>
</dbReference>
<organism evidence="13 14">
    <name type="scientific">Baekduia soli</name>
    <dbReference type="NCBI Taxonomy" id="496014"/>
    <lineage>
        <taxon>Bacteria</taxon>
        <taxon>Bacillati</taxon>
        <taxon>Actinomycetota</taxon>
        <taxon>Thermoleophilia</taxon>
        <taxon>Solirubrobacterales</taxon>
        <taxon>Baekduiaceae</taxon>
        <taxon>Baekduia</taxon>
    </lineage>
</organism>
<evidence type="ECO:0000256" key="7">
    <source>
        <dbReference type="ARBA" id="ARBA00022777"/>
    </source>
</evidence>
<keyword evidence="6 11" id="KW-0547">Nucleotide-binding</keyword>
<dbReference type="FunFam" id="3.40.50.300:FF:000225">
    <property type="entry name" value="Thymidylate kinase"/>
    <property type="match status" value="1"/>
</dbReference>
<accession>A0A5B8TZM8</accession>
<dbReference type="GO" id="GO:0004798">
    <property type="term" value="F:dTMP kinase activity"/>
    <property type="evidence" value="ECO:0007669"/>
    <property type="project" value="UniProtKB-UniRule"/>
</dbReference>
<keyword evidence="7 11" id="KW-0418">Kinase</keyword>